<evidence type="ECO:0000259" key="4">
    <source>
        <dbReference type="Pfam" id="PF13600"/>
    </source>
</evidence>
<dbReference type="InterPro" id="IPR011935">
    <property type="entry name" value="CHP02231"/>
</dbReference>
<organism evidence="5 6">
    <name type="scientific">Coprinopsis marcescibilis</name>
    <name type="common">Agaric fungus</name>
    <name type="synonym">Psathyrella marcescibilis</name>
    <dbReference type="NCBI Taxonomy" id="230819"/>
    <lineage>
        <taxon>Eukaryota</taxon>
        <taxon>Fungi</taxon>
        <taxon>Dikarya</taxon>
        <taxon>Basidiomycota</taxon>
        <taxon>Agaricomycotina</taxon>
        <taxon>Agaricomycetes</taxon>
        <taxon>Agaricomycetidae</taxon>
        <taxon>Agaricales</taxon>
        <taxon>Agaricineae</taxon>
        <taxon>Psathyrellaceae</taxon>
        <taxon>Coprinopsis</taxon>
    </lineage>
</organism>
<dbReference type="PANTHER" id="PTHR31005">
    <property type="entry name" value="DUF4139 DOMAIN-CONTAINING PROTEIN"/>
    <property type="match status" value="1"/>
</dbReference>
<dbReference type="NCBIfam" id="TIGR02231">
    <property type="entry name" value="mucoidy inhibitor MuiA family protein"/>
    <property type="match status" value="1"/>
</dbReference>
<feature type="domain" description="DUF4140" evidence="4">
    <location>
        <begin position="38"/>
        <end position="133"/>
    </location>
</feature>
<dbReference type="InterPro" id="IPR025554">
    <property type="entry name" value="DUF4140"/>
</dbReference>
<accession>A0A5C3KVN2</accession>
<evidence type="ECO:0000256" key="1">
    <source>
        <dbReference type="SAM" id="Coils"/>
    </source>
</evidence>
<evidence type="ECO:0000256" key="2">
    <source>
        <dbReference type="SAM" id="MobiDB-lite"/>
    </source>
</evidence>
<keyword evidence="6" id="KW-1185">Reference proteome</keyword>
<evidence type="ECO:0000259" key="3">
    <source>
        <dbReference type="Pfam" id="PF13598"/>
    </source>
</evidence>
<gene>
    <name evidence="5" type="ORF">FA15DRAFT_641152</name>
</gene>
<feature type="region of interest" description="Disordered" evidence="2">
    <location>
        <begin position="287"/>
        <end position="351"/>
    </location>
</feature>
<sequence length="615" mass="67321">MPRTGSPAASADSIPPPPFNGSHTIELVAGQHSKITGVSVYSSYAHVTRLFKFKVRTGRNQVVINGLPHSLKKDSFRVEGRGSASIHDVTIARVDPPARLSVTSPRLDQLRAEDNKLARGLRRAEKELKFLDSYFTTLDVQKINVSELQEIIDGYDTAKEKLEEKVVGLEAKRGAVREKVRQEEGTQEGDKSNSQRTIRATIGIFASGEGSVELIATYAVRDATWAPTYDIRVNTESKLKHASITYKGSITQNSGEDWTDTSITLETATLTVGAFIPTLSAWKVSVYDPSRSSRHRRRSPTPLYVHQRRSLSRSRSPECRRQASSRSRSRSRRRDERRSRSYSPMGRRTLDVSGASHNITFTVPGLMTIPSDNIAHGVTIADLSLGAKLEWVAIPKLDSRVHLKAIIKNASEYLLLNGIAHVYVDGSFVSKYKLPLVSPEEGFDCHLGIDRSIRIAYAPLSKKLSQSGFVNKSQTHSYTQSISIQNTKSVAVESLKILDHVPVSEDATVAVKLISPALTLPDINSSSSSSGLLSPKRTVENRLGVRVPTPVTVSQGIVAQWQGSDDIASEGGVERLGKDGQIVWSCVIPSQGKVNLKLQFEISAPVGANISGLAR</sequence>
<dbReference type="PANTHER" id="PTHR31005:SF8">
    <property type="entry name" value="DUF4139 DOMAIN-CONTAINING PROTEIN"/>
    <property type="match status" value="1"/>
</dbReference>
<dbReference type="Pfam" id="PF13598">
    <property type="entry name" value="DUF4139"/>
    <property type="match status" value="1"/>
</dbReference>
<dbReference type="Pfam" id="PF13600">
    <property type="entry name" value="DUF4140"/>
    <property type="match status" value="1"/>
</dbReference>
<feature type="domain" description="DUF4139" evidence="3">
    <location>
        <begin position="217"/>
        <end position="517"/>
    </location>
</feature>
<evidence type="ECO:0000313" key="5">
    <source>
        <dbReference type="EMBL" id="TFK24397.1"/>
    </source>
</evidence>
<reference evidence="5 6" key="1">
    <citation type="journal article" date="2019" name="Nat. Ecol. Evol.">
        <title>Megaphylogeny resolves global patterns of mushroom evolution.</title>
        <authorList>
            <person name="Varga T."/>
            <person name="Krizsan K."/>
            <person name="Foldi C."/>
            <person name="Dima B."/>
            <person name="Sanchez-Garcia M."/>
            <person name="Sanchez-Ramirez S."/>
            <person name="Szollosi G.J."/>
            <person name="Szarkandi J.G."/>
            <person name="Papp V."/>
            <person name="Albert L."/>
            <person name="Andreopoulos W."/>
            <person name="Angelini C."/>
            <person name="Antonin V."/>
            <person name="Barry K.W."/>
            <person name="Bougher N.L."/>
            <person name="Buchanan P."/>
            <person name="Buyck B."/>
            <person name="Bense V."/>
            <person name="Catcheside P."/>
            <person name="Chovatia M."/>
            <person name="Cooper J."/>
            <person name="Damon W."/>
            <person name="Desjardin D."/>
            <person name="Finy P."/>
            <person name="Geml J."/>
            <person name="Haridas S."/>
            <person name="Hughes K."/>
            <person name="Justo A."/>
            <person name="Karasinski D."/>
            <person name="Kautmanova I."/>
            <person name="Kiss B."/>
            <person name="Kocsube S."/>
            <person name="Kotiranta H."/>
            <person name="LaButti K.M."/>
            <person name="Lechner B.E."/>
            <person name="Liimatainen K."/>
            <person name="Lipzen A."/>
            <person name="Lukacs Z."/>
            <person name="Mihaltcheva S."/>
            <person name="Morgado L.N."/>
            <person name="Niskanen T."/>
            <person name="Noordeloos M.E."/>
            <person name="Ohm R.A."/>
            <person name="Ortiz-Santana B."/>
            <person name="Ovrebo C."/>
            <person name="Racz N."/>
            <person name="Riley R."/>
            <person name="Savchenko A."/>
            <person name="Shiryaev A."/>
            <person name="Soop K."/>
            <person name="Spirin V."/>
            <person name="Szebenyi C."/>
            <person name="Tomsovsky M."/>
            <person name="Tulloss R.E."/>
            <person name="Uehling J."/>
            <person name="Grigoriev I.V."/>
            <person name="Vagvolgyi C."/>
            <person name="Papp T."/>
            <person name="Martin F.M."/>
            <person name="Miettinen O."/>
            <person name="Hibbett D.S."/>
            <person name="Nagy L.G."/>
        </authorList>
    </citation>
    <scope>NUCLEOTIDE SEQUENCE [LARGE SCALE GENOMIC DNA]</scope>
    <source>
        <strain evidence="5 6">CBS 121175</strain>
    </source>
</reference>
<evidence type="ECO:0000313" key="6">
    <source>
        <dbReference type="Proteomes" id="UP000307440"/>
    </source>
</evidence>
<dbReference type="STRING" id="230819.A0A5C3KVN2"/>
<dbReference type="OrthoDB" id="10068793at2759"/>
<dbReference type="EMBL" id="ML210201">
    <property type="protein sequence ID" value="TFK24397.1"/>
    <property type="molecule type" value="Genomic_DNA"/>
</dbReference>
<dbReference type="AlphaFoldDB" id="A0A5C3KVN2"/>
<feature type="coiled-coil region" evidence="1">
    <location>
        <begin position="107"/>
        <end position="179"/>
    </location>
</feature>
<proteinExistence type="predicted"/>
<protein>
    <submittedName>
        <fullName evidence="5">Mucoidy inhibitor A</fullName>
    </submittedName>
</protein>
<keyword evidence="1" id="KW-0175">Coiled coil</keyword>
<dbReference type="InterPro" id="IPR037291">
    <property type="entry name" value="DUF4139"/>
</dbReference>
<name>A0A5C3KVN2_COPMA</name>
<dbReference type="Proteomes" id="UP000307440">
    <property type="component" value="Unassembled WGS sequence"/>
</dbReference>